<protein>
    <recommendedName>
        <fullName evidence="3">Terminase small subunit</fullName>
    </recommendedName>
</protein>
<dbReference type="EMBL" id="CP024422">
    <property type="protein sequence ID" value="ATQ56542.1"/>
    <property type="molecule type" value="Genomic_DNA"/>
</dbReference>
<dbReference type="GeneID" id="78898483"/>
<accession>A0A2D2C217</accession>
<gene>
    <name evidence="1" type="ORF">PYTT13_12570</name>
</gene>
<dbReference type="RefSeq" id="WP_099649336.1">
    <property type="nucleotide sequence ID" value="NZ_CP024422.1"/>
</dbReference>
<evidence type="ECO:0008006" key="3">
    <source>
        <dbReference type="Google" id="ProtNLM"/>
    </source>
</evidence>
<dbReference type="Proteomes" id="UP000229314">
    <property type="component" value="Chromosome"/>
</dbReference>
<proteinExistence type="predicted"/>
<evidence type="ECO:0000313" key="2">
    <source>
        <dbReference type="Proteomes" id="UP000229314"/>
    </source>
</evidence>
<organism evidence="1 2">
    <name type="scientific">Paracoccus yeei</name>
    <dbReference type="NCBI Taxonomy" id="147645"/>
    <lineage>
        <taxon>Bacteria</taxon>
        <taxon>Pseudomonadati</taxon>
        <taxon>Pseudomonadota</taxon>
        <taxon>Alphaproteobacteria</taxon>
        <taxon>Rhodobacterales</taxon>
        <taxon>Paracoccaceae</taxon>
        <taxon>Paracoccus</taxon>
    </lineage>
</organism>
<evidence type="ECO:0000313" key="1">
    <source>
        <dbReference type="EMBL" id="ATQ56542.1"/>
    </source>
</evidence>
<dbReference type="InterPro" id="IPR036388">
    <property type="entry name" value="WH-like_DNA-bd_sf"/>
</dbReference>
<name>A0A2D2C217_9RHOB</name>
<dbReference type="Gene3D" id="1.10.10.10">
    <property type="entry name" value="Winged helix-like DNA-binding domain superfamily/Winged helix DNA-binding domain"/>
    <property type="match status" value="1"/>
</dbReference>
<dbReference type="AlphaFoldDB" id="A0A2D2C217"/>
<sequence>MRDADPAAGDPGVREVVEIFGDGSVTVSALASMLGVTRETINAHVRDRGAPIVFQGRAGVPSRISAGDYLAWRLAEQERAIMQAGADGDDEDGESFNEKREKARRAKYLADITEMDALERQGQLVTIDAASAALSEELSTVSAALSNIPGRLSTRLSTMSDPREIRGYLKREIDGVLRGMCDADELVARAVGDQDGAAGDDEGGDDAA</sequence>
<reference evidence="1 2" key="1">
    <citation type="submission" date="2017-10" db="EMBL/GenBank/DDBJ databases">
        <title>Complete genome sequence of Paracoccus yeei TT13 isolated from human skin.</title>
        <authorList>
            <person name="Lee K."/>
            <person name="Lim J.Y."/>
            <person name="Hwang I."/>
        </authorList>
    </citation>
    <scope>NUCLEOTIDE SEQUENCE [LARGE SCALE GENOMIC DNA]</scope>
    <source>
        <strain evidence="1 2">TT13</strain>
    </source>
</reference>